<keyword evidence="12 20" id="KW-0076">Bacteriochlorophyll</keyword>
<dbReference type="STRING" id="441119.SAMN04488047_1038"/>
<proteinExistence type="inferred from homology"/>
<keyword evidence="17 20" id="KW-0472">Membrane</keyword>
<reference evidence="21 22" key="1">
    <citation type="submission" date="2016-10" db="EMBL/GenBank/DDBJ databases">
        <authorList>
            <person name="de Groot N.N."/>
        </authorList>
    </citation>
    <scope>NUCLEOTIDE SEQUENCE [LARGE SCALE GENOMIC DNA]</scope>
    <source>
        <strain evidence="21 22">DSM 19547</strain>
    </source>
</reference>
<keyword evidence="7 20" id="KW-0148">Chlorophyll</keyword>
<dbReference type="Gene3D" id="1.20.85.10">
    <property type="entry name" value="Photosystem II protein D1-like"/>
    <property type="match status" value="2"/>
</dbReference>
<keyword evidence="8 20" id="KW-0602">Photosynthesis</keyword>
<keyword evidence="11 20" id="KW-0460">Magnesium</keyword>
<gene>
    <name evidence="21" type="ORF">SAMN04488047_1038</name>
</gene>
<comment type="subcellular location">
    <subcellularLocation>
        <location evidence="2 20">Cellular chromatophore membrane</location>
        <topology evidence="2 20">Multi-pass membrane protein</topology>
    </subcellularLocation>
</comment>
<evidence type="ECO:0000256" key="4">
    <source>
        <dbReference type="ARBA" id="ARBA00018761"/>
    </source>
</evidence>
<feature type="transmembrane region" description="Helical" evidence="20">
    <location>
        <begin position="52"/>
        <end position="76"/>
    </location>
</feature>
<keyword evidence="6 20" id="KW-0674">Reaction center</keyword>
<dbReference type="Pfam" id="PF00124">
    <property type="entry name" value="Photo_RC"/>
    <property type="match status" value="1"/>
</dbReference>
<evidence type="ECO:0000256" key="12">
    <source>
        <dbReference type="ARBA" id="ARBA00022956"/>
    </source>
</evidence>
<comment type="similarity">
    <text evidence="3 19">Belongs to the reaction center PufL/M/PsbA/D family.</text>
</comment>
<accession>A0A1I5MYQ1</accession>
<keyword evidence="15 20" id="KW-0157">Chromophore</keyword>
<dbReference type="GO" id="GO:0042314">
    <property type="term" value="F:bacteriochlorophyll binding"/>
    <property type="evidence" value="ECO:0007669"/>
    <property type="project" value="UniProtKB-KW"/>
</dbReference>
<keyword evidence="13 20" id="KW-0249">Electron transport</keyword>
<dbReference type="GO" id="GO:0009772">
    <property type="term" value="P:photosynthetic electron transport in photosystem II"/>
    <property type="evidence" value="ECO:0007669"/>
    <property type="project" value="InterPro"/>
</dbReference>
<dbReference type="RefSeq" id="WP_093418729.1">
    <property type="nucleotide sequence ID" value="NZ_FOXA01000003.1"/>
</dbReference>
<keyword evidence="22" id="KW-1185">Reference proteome</keyword>
<evidence type="ECO:0000256" key="8">
    <source>
        <dbReference type="ARBA" id="ARBA00022531"/>
    </source>
</evidence>
<evidence type="ECO:0000256" key="19">
    <source>
        <dbReference type="RuleBase" id="RU004331"/>
    </source>
</evidence>
<comment type="subunit">
    <text evidence="20">Reaction center is composed of four bacteriochlorophylls, two bacteriopheophytins, two ubiquinones, one iron, and highly hydrophobic polypeptide chains.</text>
</comment>
<keyword evidence="9 20" id="KW-0812">Transmembrane</keyword>
<feature type="transmembrane region" description="Helical" evidence="20">
    <location>
        <begin position="267"/>
        <end position="290"/>
    </location>
</feature>
<keyword evidence="10 20" id="KW-0479">Metal-binding</keyword>
<sequence length="326" mass="37077">MSRFHSLYTQIQIRGPADRPIPVPGRDRNGIFGPFFSIWLGRIGDPQIGRSYLGWWGWIAIVTGSISIMIMGFNFWAQADWNTVAFIRGMAWHRLDPPTGDGLYLRPLNQGGWWQWAGLLLTISILAWWMRIYTRAKALGMGTHVSWAFASAIWLYLCIGVLRPLIVGSWEEAPPFGIIPHLNWTATFSVLYGNFYYNPFHCFSIVFLYGSVLLWAMHGGTILGVARFGGEREAEEIVDRGTSQERGALFWRWTMGFNANFESIHRWIYWFAILTGVTGGIGILLTGTVVDNWYLWGVKWGLAPSYPDVYPDMVIPDAINRTSLDP</sequence>
<dbReference type="AlphaFoldDB" id="A0A1I5MYQ1"/>
<evidence type="ECO:0000256" key="5">
    <source>
        <dbReference type="ARBA" id="ARBA00022448"/>
    </source>
</evidence>
<dbReference type="PRINTS" id="PR00256">
    <property type="entry name" value="REACTNCENTRE"/>
</dbReference>
<dbReference type="GO" id="GO:0030077">
    <property type="term" value="C:plasma membrane light-harvesting complex"/>
    <property type="evidence" value="ECO:0007669"/>
    <property type="project" value="InterPro"/>
</dbReference>
<evidence type="ECO:0000256" key="18">
    <source>
        <dbReference type="ARBA" id="ARBA00031893"/>
    </source>
</evidence>
<dbReference type="InterPro" id="IPR005781">
    <property type="entry name" value="Photo_RC_M"/>
</dbReference>
<dbReference type="Proteomes" id="UP000199356">
    <property type="component" value="Unassembled WGS sequence"/>
</dbReference>
<dbReference type="OrthoDB" id="8555181at2"/>
<evidence type="ECO:0000256" key="10">
    <source>
        <dbReference type="ARBA" id="ARBA00022723"/>
    </source>
</evidence>
<evidence type="ECO:0000256" key="7">
    <source>
        <dbReference type="ARBA" id="ARBA00022494"/>
    </source>
</evidence>
<name>A0A1I5MYQ1_9RHOB</name>
<dbReference type="GO" id="GO:0046872">
    <property type="term" value="F:metal ion binding"/>
    <property type="evidence" value="ECO:0007669"/>
    <property type="project" value="UniProtKB-KW"/>
</dbReference>
<organism evidence="21 22">
    <name type="scientific">Tranquillimonas alkanivorans</name>
    <dbReference type="NCBI Taxonomy" id="441119"/>
    <lineage>
        <taxon>Bacteria</taxon>
        <taxon>Pseudomonadati</taxon>
        <taxon>Pseudomonadota</taxon>
        <taxon>Alphaproteobacteria</taxon>
        <taxon>Rhodobacterales</taxon>
        <taxon>Roseobacteraceae</taxon>
        <taxon>Tranquillimonas</taxon>
    </lineage>
</organism>
<comment type="function">
    <text evidence="1 20">The reaction center is a membrane-bound complex that mediates the initial photochemical event in the electron transfer process of photosynthesis.</text>
</comment>
<evidence type="ECO:0000256" key="20">
    <source>
        <dbReference type="RuleBase" id="RU364137"/>
    </source>
</evidence>
<evidence type="ECO:0000256" key="16">
    <source>
        <dbReference type="ARBA" id="ARBA00023004"/>
    </source>
</evidence>
<evidence type="ECO:0000256" key="15">
    <source>
        <dbReference type="ARBA" id="ARBA00022991"/>
    </source>
</evidence>
<keyword evidence="16 20" id="KW-0408">Iron</keyword>
<evidence type="ECO:0000256" key="6">
    <source>
        <dbReference type="ARBA" id="ARBA00022469"/>
    </source>
</evidence>
<evidence type="ECO:0000256" key="2">
    <source>
        <dbReference type="ARBA" id="ARBA00004548"/>
    </source>
</evidence>
<feature type="transmembrane region" description="Helical" evidence="20">
    <location>
        <begin position="195"/>
        <end position="217"/>
    </location>
</feature>
<feature type="transmembrane region" description="Helical" evidence="20">
    <location>
        <begin position="145"/>
        <end position="166"/>
    </location>
</feature>
<evidence type="ECO:0000313" key="21">
    <source>
        <dbReference type="EMBL" id="SFP14527.1"/>
    </source>
</evidence>
<dbReference type="InterPro" id="IPR000484">
    <property type="entry name" value="Photo_RC_L/M"/>
</dbReference>
<keyword evidence="5 20" id="KW-0813">Transport</keyword>
<evidence type="ECO:0000256" key="3">
    <source>
        <dbReference type="ARBA" id="ARBA00008204"/>
    </source>
</evidence>
<feature type="transmembrane region" description="Helical" evidence="20">
    <location>
        <begin position="113"/>
        <end position="133"/>
    </location>
</feature>
<dbReference type="SUPFAM" id="SSF81483">
    <property type="entry name" value="Bacterial photosystem II reaction centre, L and M subunits"/>
    <property type="match status" value="1"/>
</dbReference>
<dbReference type="EMBL" id="FOXA01000003">
    <property type="protein sequence ID" value="SFP14527.1"/>
    <property type="molecule type" value="Genomic_DNA"/>
</dbReference>
<evidence type="ECO:0000256" key="17">
    <source>
        <dbReference type="ARBA" id="ARBA00023136"/>
    </source>
</evidence>
<dbReference type="PROSITE" id="PS00244">
    <property type="entry name" value="REACTION_CENTER"/>
    <property type="match status" value="1"/>
</dbReference>
<dbReference type="InterPro" id="IPR055265">
    <property type="entry name" value="Photo_RC_L/M_CS"/>
</dbReference>
<evidence type="ECO:0000256" key="14">
    <source>
        <dbReference type="ARBA" id="ARBA00022989"/>
    </source>
</evidence>
<evidence type="ECO:0000256" key="1">
    <source>
        <dbReference type="ARBA" id="ARBA00002611"/>
    </source>
</evidence>
<evidence type="ECO:0000256" key="13">
    <source>
        <dbReference type="ARBA" id="ARBA00022982"/>
    </source>
</evidence>
<protein>
    <recommendedName>
        <fullName evidence="4 20">Reaction center protein M chain</fullName>
    </recommendedName>
    <alternativeName>
        <fullName evidence="18 20">Photosynthetic reaction center M subunit</fullName>
    </alternativeName>
</protein>
<evidence type="ECO:0000256" key="9">
    <source>
        <dbReference type="ARBA" id="ARBA00022692"/>
    </source>
</evidence>
<dbReference type="NCBIfam" id="TIGR01115">
    <property type="entry name" value="pufM"/>
    <property type="match status" value="1"/>
</dbReference>
<keyword evidence="14 20" id="KW-1133">Transmembrane helix</keyword>
<evidence type="ECO:0000313" key="22">
    <source>
        <dbReference type="Proteomes" id="UP000199356"/>
    </source>
</evidence>
<evidence type="ECO:0000256" key="11">
    <source>
        <dbReference type="ARBA" id="ARBA00022842"/>
    </source>
</evidence>
<dbReference type="InterPro" id="IPR036854">
    <property type="entry name" value="Photo_II_D1/D2_sf"/>
</dbReference>
<dbReference type="GO" id="GO:0042717">
    <property type="term" value="C:plasma membrane-derived chromatophore membrane"/>
    <property type="evidence" value="ECO:0007669"/>
    <property type="project" value="UniProtKB-SubCell"/>
</dbReference>